<proteinExistence type="predicted"/>
<evidence type="ECO:0000313" key="6">
    <source>
        <dbReference type="Proteomes" id="UP000059188"/>
    </source>
</evidence>
<keyword evidence="6" id="KW-1185">Reference proteome</keyword>
<name>A0A0B7FC80_THACB</name>
<keyword evidence="1 2" id="KW-0539">Nucleus</keyword>
<evidence type="ECO:0000259" key="4">
    <source>
        <dbReference type="PROSITE" id="PS50071"/>
    </source>
</evidence>
<dbReference type="GO" id="GO:0005634">
    <property type="term" value="C:nucleus"/>
    <property type="evidence" value="ECO:0007669"/>
    <property type="project" value="UniProtKB-SubCell"/>
</dbReference>
<feature type="compositionally biased region" description="Pro residues" evidence="3">
    <location>
        <begin position="523"/>
        <end position="535"/>
    </location>
</feature>
<dbReference type="Gene3D" id="1.10.10.60">
    <property type="entry name" value="Homeodomain-like"/>
    <property type="match status" value="1"/>
</dbReference>
<feature type="compositionally biased region" description="Polar residues" evidence="3">
    <location>
        <begin position="537"/>
        <end position="547"/>
    </location>
</feature>
<feature type="region of interest" description="Disordered" evidence="3">
    <location>
        <begin position="472"/>
        <end position="569"/>
    </location>
</feature>
<feature type="compositionally biased region" description="Acidic residues" evidence="3">
    <location>
        <begin position="319"/>
        <end position="334"/>
    </location>
</feature>
<comment type="subcellular location">
    <subcellularLocation>
        <location evidence="1 2">Nucleus</location>
    </subcellularLocation>
</comment>
<evidence type="ECO:0000256" key="3">
    <source>
        <dbReference type="SAM" id="MobiDB-lite"/>
    </source>
</evidence>
<dbReference type="InterPro" id="IPR009057">
    <property type="entry name" value="Homeodomain-like_sf"/>
</dbReference>
<keyword evidence="1 2" id="KW-0371">Homeobox</keyword>
<feature type="compositionally biased region" description="Polar residues" evidence="3">
    <location>
        <begin position="472"/>
        <end position="506"/>
    </location>
</feature>
<evidence type="ECO:0000256" key="1">
    <source>
        <dbReference type="PROSITE-ProRule" id="PRU00108"/>
    </source>
</evidence>
<dbReference type="GO" id="GO:0003677">
    <property type="term" value="F:DNA binding"/>
    <property type="evidence" value="ECO:0007669"/>
    <property type="project" value="UniProtKB-UniRule"/>
</dbReference>
<dbReference type="CDD" id="cd00086">
    <property type="entry name" value="homeodomain"/>
    <property type="match status" value="1"/>
</dbReference>
<dbReference type="STRING" id="1108050.A0A0B7FC80"/>
<reference evidence="5 6" key="1">
    <citation type="submission" date="2014-11" db="EMBL/GenBank/DDBJ databases">
        <authorList>
            <person name="Wibberg Daniel"/>
        </authorList>
    </citation>
    <scope>NUCLEOTIDE SEQUENCE [LARGE SCALE GENOMIC DNA]</scope>
    <source>
        <strain evidence="5">Rhizoctonia solani AG1-IB 7/3/14</strain>
    </source>
</reference>
<dbReference type="InterPro" id="IPR001356">
    <property type="entry name" value="HD"/>
</dbReference>
<feature type="region of interest" description="Disordered" evidence="3">
    <location>
        <begin position="141"/>
        <end position="186"/>
    </location>
</feature>
<sequence length="621" mass="66952">MDNSLFHSVLQTIQKHAALTPDHIATTSTEHDRSLFNHFPHPPISVPLPELDILTSSFNLPAHLNDELQALLVRDLSDDRTFVEQTQQRLLHQLSTLSTSPDPTRVPFLVHAAFEAFLRQSVDARIKAMCGEISEFIPQEGSISECDASDSEPNSDETDNDDEDEESESLVDEDDNAPIRPGEDIPPLETKYLPIFEALHERGKVLTKPEKTYLVNMTGMTYRQITIWFQNRRRGELKEHAQHICLSRAGSIDSSISSHASGDNDLEQRIALPRSGATFDIRTWRLTSALPIKAVNHGTFPISPTKVNFGGSMVNSDSDSSDTDSLNDSDEETDIPPGLPAPSLSASITAANSAASVHIPEDGLGTATEPVVYNDMVHTGAKSTLRVTKSLPVRQNKPSPTQATPIEPSFAFNFGHASLASIQSQTTSAPVSPPHSVTSNARGLTIQMNNVHPSSATTLQLPSQVVSGTSMLVSTPISSNGPSSQHSVSTESPQRSPTPSNHSASSPRPPVKPLPRRTGCAPRPRPPPRINPPPVKTSGTAPSSQRPSIVLPPSSNPSLGNTTLGSLLRPNQATPRISQEMEERLTAMAGRMGVGVRANAKLSYPSTSEATPITSMPNTTH</sequence>
<keyword evidence="1 2" id="KW-0238">DNA-binding</keyword>
<feature type="compositionally biased region" description="Acidic residues" evidence="3">
    <location>
        <begin position="147"/>
        <end position="176"/>
    </location>
</feature>
<dbReference type="EMBL" id="LN679113">
    <property type="protein sequence ID" value="CEL53847.1"/>
    <property type="molecule type" value="Genomic_DNA"/>
</dbReference>
<dbReference type="Pfam" id="PF00046">
    <property type="entry name" value="Homeodomain"/>
    <property type="match status" value="1"/>
</dbReference>
<accession>A0A0B7FC80</accession>
<evidence type="ECO:0000313" key="5">
    <source>
        <dbReference type="EMBL" id="CEL53847.1"/>
    </source>
</evidence>
<dbReference type="AlphaFoldDB" id="A0A0B7FC80"/>
<dbReference type="Proteomes" id="UP000059188">
    <property type="component" value="Unassembled WGS sequence"/>
</dbReference>
<dbReference type="SMART" id="SM00389">
    <property type="entry name" value="HOX"/>
    <property type="match status" value="1"/>
</dbReference>
<feature type="region of interest" description="Disordered" evidence="3">
    <location>
        <begin position="306"/>
        <end position="343"/>
    </location>
</feature>
<feature type="DNA-binding region" description="Homeobox" evidence="1">
    <location>
        <begin position="198"/>
        <end position="240"/>
    </location>
</feature>
<evidence type="ECO:0000256" key="2">
    <source>
        <dbReference type="RuleBase" id="RU000682"/>
    </source>
</evidence>
<dbReference type="SUPFAM" id="SSF46689">
    <property type="entry name" value="Homeodomain-like"/>
    <property type="match status" value="1"/>
</dbReference>
<dbReference type="OrthoDB" id="6159439at2759"/>
<protein>
    <recommendedName>
        <fullName evidence="4">Homeobox domain-containing protein</fullName>
    </recommendedName>
</protein>
<gene>
    <name evidence="5" type="ORF">RSOLAG1IB_06628</name>
</gene>
<organism evidence="5 6">
    <name type="scientific">Thanatephorus cucumeris (strain AG1-IB / isolate 7/3/14)</name>
    <name type="common">Lettuce bottom rot fungus</name>
    <name type="synonym">Rhizoctonia solani</name>
    <dbReference type="NCBI Taxonomy" id="1108050"/>
    <lineage>
        <taxon>Eukaryota</taxon>
        <taxon>Fungi</taxon>
        <taxon>Dikarya</taxon>
        <taxon>Basidiomycota</taxon>
        <taxon>Agaricomycotina</taxon>
        <taxon>Agaricomycetes</taxon>
        <taxon>Cantharellales</taxon>
        <taxon>Ceratobasidiaceae</taxon>
        <taxon>Rhizoctonia</taxon>
        <taxon>Rhizoctonia solani AG-1</taxon>
    </lineage>
</organism>
<feature type="domain" description="Homeobox" evidence="4">
    <location>
        <begin position="196"/>
        <end position="239"/>
    </location>
</feature>
<feature type="compositionally biased region" description="Polar residues" evidence="3">
    <location>
        <begin position="556"/>
        <end position="569"/>
    </location>
</feature>
<dbReference type="PROSITE" id="PS50071">
    <property type="entry name" value="HOMEOBOX_2"/>
    <property type="match status" value="1"/>
</dbReference>